<reference evidence="6" key="1">
    <citation type="journal article" date="2019" name="bioRxiv">
        <title>The Genome of the Zebra Mussel, Dreissena polymorpha: A Resource for Invasive Species Research.</title>
        <authorList>
            <person name="McCartney M.A."/>
            <person name="Auch B."/>
            <person name="Kono T."/>
            <person name="Mallez S."/>
            <person name="Zhang Y."/>
            <person name="Obille A."/>
            <person name="Becker A."/>
            <person name="Abrahante J.E."/>
            <person name="Garbe J."/>
            <person name="Badalamenti J.P."/>
            <person name="Herman A."/>
            <person name="Mangelson H."/>
            <person name="Liachko I."/>
            <person name="Sullivan S."/>
            <person name="Sone E.D."/>
            <person name="Koren S."/>
            <person name="Silverstein K.A.T."/>
            <person name="Beckman K.B."/>
            <person name="Gohl D.M."/>
        </authorList>
    </citation>
    <scope>NUCLEOTIDE SEQUENCE</scope>
    <source>
        <strain evidence="6">Duluth1</strain>
        <tissue evidence="6">Whole animal</tissue>
    </source>
</reference>
<comment type="similarity">
    <text evidence="2">Belongs to the TSR2 family.</text>
</comment>
<evidence type="ECO:0000256" key="2">
    <source>
        <dbReference type="ARBA" id="ARBA00006524"/>
    </source>
</evidence>
<proteinExistence type="inferred from homology"/>
<sequence length="185" mass="20212">MAASMGDAFRGAVDRILGNWPVLKLAVTHGFGGADSQAKAEWLVGAIYQWFTENANIETYELEDFLEDVLNTEFDTIADDGSLPEVAKMICGCYKLCQHGDDVQLRERLDKLPPCNLANCQPAAVTEQELGHISSGDEDEGENNAPSLSNSTPPSQQQGDTEETMETDQVEDDGWTTVGKKGKKR</sequence>
<keyword evidence="7" id="KW-1185">Reference proteome</keyword>
<feature type="region of interest" description="Disordered" evidence="5">
    <location>
        <begin position="128"/>
        <end position="185"/>
    </location>
</feature>
<organism evidence="6 7">
    <name type="scientific">Dreissena polymorpha</name>
    <name type="common">Zebra mussel</name>
    <name type="synonym">Mytilus polymorpha</name>
    <dbReference type="NCBI Taxonomy" id="45954"/>
    <lineage>
        <taxon>Eukaryota</taxon>
        <taxon>Metazoa</taxon>
        <taxon>Spiralia</taxon>
        <taxon>Lophotrochozoa</taxon>
        <taxon>Mollusca</taxon>
        <taxon>Bivalvia</taxon>
        <taxon>Autobranchia</taxon>
        <taxon>Heteroconchia</taxon>
        <taxon>Euheterodonta</taxon>
        <taxon>Imparidentia</taxon>
        <taxon>Neoheterodontei</taxon>
        <taxon>Myida</taxon>
        <taxon>Dreissenoidea</taxon>
        <taxon>Dreissenidae</taxon>
        <taxon>Dreissena</taxon>
    </lineage>
</organism>
<name>A0A9D4H416_DREPO</name>
<dbReference type="Pfam" id="PF10273">
    <property type="entry name" value="WGG"/>
    <property type="match status" value="1"/>
</dbReference>
<comment type="function">
    <text evidence="1">May be involved in 20S pre-rRNA processing.</text>
</comment>
<evidence type="ECO:0000313" key="7">
    <source>
        <dbReference type="Proteomes" id="UP000828390"/>
    </source>
</evidence>
<dbReference type="GO" id="GO:0006364">
    <property type="term" value="P:rRNA processing"/>
    <property type="evidence" value="ECO:0007669"/>
    <property type="project" value="UniProtKB-KW"/>
</dbReference>
<evidence type="ECO:0000256" key="3">
    <source>
        <dbReference type="ARBA" id="ARBA00017551"/>
    </source>
</evidence>
<gene>
    <name evidence="6" type="ORF">DPMN_130125</name>
</gene>
<evidence type="ECO:0000256" key="5">
    <source>
        <dbReference type="SAM" id="MobiDB-lite"/>
    </source>
</evidence>
<keyword evidence="4" id="KW-0698">rRNA processing</keyword>
<feature type="compositionally biased region" description="Polar residues" evidence="5">
    <location>
        <begin position="144"/>
        <end position="159"/>
    </location>
</feature>
<dbReference type="EMBL" id="JAIWYP010000005">
    <property type="protein sequence ID" value="KAH3828173.1"/>
    <property type="molecule type" value="Genomic_DNA"/>
</dbReference>
<feature type="compositionally biased region" description="Acidic residues" evidence="5">
    <location>
        <begin position="160"/>
        <end position="174"/>
    </location>
</feature>
<evidence type="ECO:0000256" key="4">
    <source>
        <dbReference type="ARBA" id="ARBA00022552"/>
    </source>
</evidence>
<evidence type="ECO:0000256" key="1">
    <source>
        <dbReference type="ARBA" id="ARBA00002210"/>
    </source>
</evidence>
<protein>
    <recommendedName>
        <fullName evidence="3">Pre-rRNA-processing protein TSR2 homolog</fullName>
    </recommendedName>
</protein>
<evidence type="ECO:0000313" key="6">
    <source>
        <dbReference type="EMBL" id="KAH3828173.1"/>
    </source>
</evidence>
<comment type="caution">
    <text evidence="6">The sequence shown here is derived from an EMBL/GenBank/DDBJ whole genome shotgun (WGS) entry which is preliminary data.</text>
</comment>
<dbReference type="PANTHER" id="PTHR21250">
    <property type="entry name" value="PRE-RRNA-PROCESSING PROTEIN TSR2 HOMOLOG"/>
    <property type="match status" value="1"/>
</dbReference>
<dbReference type="Proteomes" id="UP000828390">
    <property type="component" value="Unassembled WGS sequence"/>
</dbReference>
<dbReference type="AlphaFoldDB" id="A0A9D4H416"/>
<reference evidence="6" key="2">
    <citation type="submission" date="2020-11" db="EMBL/GenBank/DDBJ databases">
        <authorList>
            <person name="McCartney M.A."/>
            <person name="Auch B."/>
            <person name="Kono T."/>
            <person name="Mallez S."/>
            <person name="Becker A."/>
            <person name="Gohl D.M."/>
            <person name="Silverstein K.A.T."/>
            <person name="Koren S."/>
            <person name="Bechman K.B."/>
            <person name="Herman A."/>
            <person name="Abrahante J.E."/>
            <person name="Garbe J."/>
        </authorList>
    </citation>
    <scope>NUCLEOTIDE SEQUENCE</scope>
    <source>
        <strain evidence="6">Duluth1</strain>
        <tissue evidence="6">Whole animal</tissue>
    </source>
</reference>
<dbReference type="OrthoDB" id="263560at2759"/>
<accession>A0A9D4H416</accession>
<dbReference type="InterPro" id="IPR019398">
    <property type="entry name" value="Pre-rRNA_process_TSR2"/>
</dbReference>